<feature type="chain" id="PRO_5032718021" description="Protein kinase domain-containing protein" evidence="2">
    <location>
        <begin position="20"/>
        <end position="232"/>
    </location>
</feature>
<accession>A0A811QMF1</accession>
<dbReference type="InterPro" id="IPR001245">
    <property type="entry name" value="Ser-Thr/Tyr_kinase_cat_dom"/>
</dbReference>
<dbReference type="PANTHER" id="PTHR45707:SF59">
    <property type="entry name" value="PROTEIN KINASE DOMAIN-CONTAINING PROTEIN"/>
    <property type="match status" value="1"/>
</dbReference>
<evidence type="ECO:0000313" key="4">
    <source>
        <dbReference type="EMBL" id="CAD6257365.1"/>
    </source>
</evidence>
<organism evidence="4 5">
    <name type="scientific">Miscanthus lutarioriparius</name>
    <dbReference type="NCBI Taxonomy" id="422564"/>
    <lineage>
        <taxon>Eukaryota</taxon>
        <taxon>Viridiplantae</taxon>
        <taxon>Streptophyta</taxon>
        <taxon>Embryophyta</taxon>
        <taxon>Tracheophyta</taxon>
        <taxon>Spermatophyta</taxon>
        <taxon>Magnoliopsida</taxon>
        <taxon>Liliopsida</taxon>
        <taxon>Poales</taxon>
        <taxon>Poaceae</taxon>
        <taxon>PACMAD clade</taxon>
        <taxon>Panicoideae</taxon>
        <taxon>Andropogonodae</taxon>
        <taxon>Andropogoneae</taxon>
        <taxon>Saccharinae</taxon>
        <taxon>Miscanthus</taxon>
    </lineage>
</organism>
<dbReference type="Proteomes" id="UP000604825">
    <property type="component" value="Unassembled WGS sequence"/>
</dbReference>
<keyword evidence="1" id="KW-0067">ATP-binding</keyword>
<dbReference type="PROSITE" id="PS50011">
    <property type="entry name" value="PROTEIN_KINASE_DOM"/>
    <property type="match status" value="1"/>
</dbReference>
<sequence length="232" mass="26128">MPPWVTARLLVLLLLRACGRVKRSGLKVVLTHVWARVASGAGWFRNCKAIHSPFRMATQQAHVHTQVYNIRSQPSKSSEMTTNSTSSLLSTLPKDIPASFLKQITKDFSPELELGKGAFGTVYQGIAENGEMIAVKKLGENCPVADKTFSNEVCNLMATQHENIVKLVGYCHESQKKVVQHNGRYIIVDIAEIFLCYEYLPKGSLDNYLFGMYMYYNIRQHSPLFNSFIASY</sequence>
<evidence type="ECO:0000256" key="2">
    <source>
        <dbReference type="SAM" id="SignalP"/>
    </source>
</evidence>
<name>A0A811QMF1_9POAL</name>
<evidence type="ECO:0000256" key="1">
    <source>
        <dbReference type="PROSITE-ProRule" id="PRU10141"/>
    </source>
</evidence>
<feature type="binding site" evidence="1">
    <location>
        <position position="137"/>
    </location>
    <ligand>
        <name>ATP</name>
        <dbReference type="ChEBI" id="CHEBI:30616"/>
    </ligand>
</feature>
<dbReference type="PANTHER" id="PTHR45707">
    <property type="entry name" value="C2 CALCIUM/LIPID-BINDING PLANT PHOSPHORIBOSYLTRANSFERASE FAMILY PROTEIN"/>
    <property type="match status" value="1"/>
</dbReference>
<gene>
    <name evidence="4" type="ORF">NCGR_LOCUS40850</name>
</gene>
<dbReference type="SUPFAM" id="SSF56112">
    <property type="entry name" value="Protein kinase-like (PK-like)"/>
    <property type="match status" value="1"/>
</dbReference>
<evidence type="ECO:0000313" key="5">
    <source>
        <dbReference type="Proteomes" id="UP000604825"/>
    </source>
</evidence>
<dbReference type="FunFam" id="3.30.200.20:FF:000465">
    <property type="entry name" value="Cysteine-rich receptor-like protein kinase 6"/>
    <property type="match status" value="1"/>
</dbReference>
<dbReference type="GO" id="GO:0004672">
    <property type="term" value="F:protein kinase activity"/>
    <property type="evidence" value="ECO:0007669"/>
    <property type="project" value="InterPro"/>
</dbReference>
<reference evidence="4" key="1">
    <citation type="submission" date="2020-10" db="EMBL/GenBank/DDBJ databases">
        <authorList>
            <person name="Han B."/>
            <person name="Lu T."/>
            <person name="Zhao Q."/>
            <person name="Huang X."/>
            <person name="Zhao Y."/>
        </authorList>
    </citation>
    <scope>NUCLEOTIDE SEQUENCE</scope>
</reference>
<dbReference type="PROSITE" id="PS00107">
    <property type="entry name" value="PROTEIN_KINASE_ATP"/>
    <property type="match status" value="1"/>
</dbReference>
<dbReference type="OrthoDB" id="4062651at2759"/>
<keyword evidence="5" id="KW-1185">Reference proteome</keyword>
<protein>
    <recommendedName>
        <fullName evidence="3">Protein kinase domain-containing protein</fullName>
    </recommendedName>
</protein>
<dbReference type="Pfam" id="PF07714">
    <property type="entry name" value="PK_Tyr_Ser-Thr"/>
    <property type="match status" value="1"/>
</dbReference>
<comment type="caution">
    <text evidence="4">The sequence shown here is derived from an EMBL/GenBank/DDBJ whole genome shotgun (WGS) entry which is preliminary data.</text>
</comment>
<proteinExistence type="predicted"/>
<feature type="signal peptide" evidence="2">
    <location>
        <begin position="1"/>
        <end position="19"/>
    </location>
</feature>
<dbReference type="EMBL" id="CAJGYO010000010">
    <property type="protein sequence ID" value="CAD6257365.1"/>
    <property type="molecule type" value="Genomic_DNA"/>
</dbReference>
<evidence type="ECO:0000259" key="3">
    <source>
        <dbReference type="PROSITE" id="PS50011"/>
    </source>
</evidence>
<dbReference type="InterPro" id="IPR000719">
    <property type="entry name" value="Prot_kinase_dom"/>
</dbReference>
<feature type="domain" description="Protein kinase" evidence="3">
    <location>
        <begin position="108"/>
        <end position="232"/>
    </location>
</feature>
<dbReference type="AlphaFoldDB" id="A0A811QMF1"/>
<dbReference type="Gene3D" id="3.30.200.20">
    <property type="entry name" value="Phosphorylase Kinase, domain 1"/>
    <property type="match status" value="1"/>
</dbReference>
<dbReference type="GO" id="GO:0005524">
    <property type="term" value="F:ATP binding"/>
    <property type="evidence" value="ECO:0007669"/>
    <property type="project" value="UniProtKB-UniRule"/>
</dbReference>
<keyword evidence="1" id="KW-0547">Nucleotide-binding</keyword>
<dbReference type="InterPro" id="IPR011009">
    <property type="entry name" value="Kinase-like_dom_sf"/>
</dbReference>
<keyword evidence="2" id="KW-0732">Signal</keyword>
<dbReference type="InterPro" id="IPR017441">
    <property type="entry name" value="Protein_kinase_ATP_BS"/>
</dbReference>